<evidence type="ECO:0000259" key="5">
    <source>
        <dbReference type="PROSITE" id="PS51192"/>
    </source>
</evidence>
<dbReference type="SMART" id="SM00487">
    <property type="entry name" value="DEXDc"/>
    <property type="match status" value="1"/>
</dbReference>
<accession>A0A9K3CTA6</accession>
<gene>
    <name evidence="7" type="ORF">KIPB_003690</name>
</gene>
<protein>
    <submittedName>
        <fullName evidence="7">Uncharacterized protein</fullName>
    </submittedName>
</protein>
<evidence type="ECO:0000313" key="7">
    <source>
        <dbReference type="EMBL" id="GIQ82532.1"/>
    </source>
</evidence>
<evidence type="ECO:0000259" key="6">
    <source>
        <dbReference type="PROSITE" id="PS51194"/>
    </source>
</evidence>
<dbReference type="EMBL" id="BDIP01000727">
    <property type="protein sequence ID" value="GIQ82532.1"/>
    <property type="molecule type" value="Genomic_DNA"/>
</dbReference>
<evidence type="ECO:0000256" key="1">
    <source>
        <dbReference type="ARBA" id="ARBA00004123"/>
    </source>
</evidence>
<dbReference type="InterPro" id="IPR027417">
    <property type="entry name" value="P-loop_NTPase"/>
</dbReference>
<dbReference type="GO" id="GO:0016787">
    <property type="term" value="F:hydrolase activity"/>
    <property type="evidence" value="ECO:0007669"/>
    <property type="project" value="UniProtKB-KW"/>
</dbReference>
<sequence>MSSSKGFCVSSSETPLTVHPLSSIGIPVLTACPGTGGGHVYCGTERGVFRFATSCPAGDVLPVPWYECPTYPTAKGVRVLAVSERYVVVAQDTQLLWHPVDRPLMLTEPQQERERQRQASPSDPLGMMEDEDMRPKVRWGSVSLLASFGVSASERRGEAVTAVCSLGKRWVSGDVMAQDQHDRHRIERYWAALRLSDIDLLSESMSAFPSLHTVSYATPQTRPGSLEIPLDRHHTYGMRRHVGMVAHQYQVRVEASRFVDAFSLTLHDPEEREAETEMRTDTVVRLCLLAAVHAALGYEGEGRNRERLLRLVSRAITLPHDQHRVADPTILPPHPHPLTVDRHLVLWGDCDYSQCSWVDDWHLALFLYLSDVAQCRGSVTKAMIGLLRECAEQGAEGPSHPEALLVDRVLRSCNAANHSASVSALSAQYDLRNTAPPKAIWQYRAANPHIQYCAMDGYSPVDGAEGEGILKLRDYQVTGLNWLLHNISLGIGSVLSDEMGLGKTVQSIATLSTLTREYDWRGPYLIIVPKSTMPQWKRECATWAPEMNVVELTGGRVARRVTEACEWVYPSDTDAGWHNGEGVDLSRRPPKVTALITTYETAVTEFETLNRCRWSVMVVDEAARLKNHKGTTYQTLNQLRIGHTILLTGTPIQNNTAELWSLLHFCDEKRFKDRDGFLAQFQNITDTDTVSALQQRIRPHMLRRDKARVEGTLPLKEEILVSVELSKTQLQWYRAVLDTNFEFLRQGSTCPSLRNVAMELRKVCNHPFLVDGAEERILEGVPPTDNDEVFSRLITASGKFVFLDKLLPQLQAQGHRVLIFSQMVRVLDILQDYCRYRGYLTERLDGGVTGPRRQAAIDRFSKEDSKRFIFLMCTRAGGLGLNLTAADTVIILDSDWNPQNDLQAQARAHRIGQTRSVTVYRMISARSYEEALFTRANQKLGLDRALMGGVSGSGMQDKDIDMLLRKGAYDLLTGGEDRAREFEKMDLDDILKGRTQVVTHGVDEEVSRVTFSLPSGFEPTKTALAPDSGADYWAQCLPEAATRQLLKELGPRKREARSRTQGVNGKATQGVLSAKEYVALHTALRAHGCGRVGLVLHAAGLRLHSADTRLYIKPAFSAVPVPTLSVSRSQAEAIQGIAAVYRAMETVHQFGPDIDAYAVRLSAALSLPSHPPFVCSQEAAAVAEDALGVVRLRGGKVLMQRLTALTGLACALAEHGTLLLQGNTLQVRHPDTASGETSVLPPPLLALIQSNRIRRLSSPCPEWGVEHDEELILGLVSLGMPSVTEWVGVRRGPIYDILQTVPEVAPEAKVEGDTKMEPKAEGEGEGEGETKKEKEKEGDALTRHKAIVQVGRRSISLLSAVERALTKGGVDGLLESPKARAAREREREREAKEATRRGKRGGEADEGDVEMEPERERESGRSVKRERERHPDSSPVAPPRRKRSPAPTPSPSLSLSVPLSAGQTLLANPPRPKHGSADTVSAHCCKALLRRLTGVGVPQMPDRDAYLAAYDRVHTAPAPVPRGSRAKDQYICVTPGQGVWVDPSPSLFLEGAWVSKTATPSRPPQAVCTALLQSVLSPTGGVDGGVLGSLGKPTVPVTPSLLPVLVARLLSEAIQTVTGTPGGERDALVLEGLWPVGERESMAEQQLVEHLGTMLTGASARKVLNRTAILSVLRSKGLGLMHTHPERVLKHKKLQHPSVSGIEGVPALFVSGAWGSAMDKGLVDGVGLWGMDFDSLWDDPALPFRARAIKFLVSQCRKDAVLRKEVAEAKKAPVAKGQRECCLNKAVKGKDRTCDLRHRLCKPVDAWLYRRLVTLVHVIAKCPA</sequence>
<evidence type="ECO:0000256" key="3">
    <source>
        <dbReference type="ARBA" id="ARBA00023242"/>
    </source>
</evidence>
<dbReference type="InterPro" id="IPR014001">
    <property type="entry name" value="Helicase_ATP-bd"/>
</dbReference>
<dbReference type="PROSITE" id="PS51257">
    <property type="entry name" value="PROKAR_LIPOPROTEIN"/>
    <property type="match status" value="1"/>
</dbReference>
<feature type="region of interest" description="Disordered" evidence="4">
    <location>
        <begin position="1306"/>
        <end position="1345"/>
    </location>
</feature>
<evidence type="ECO:0000313" key="8">
    <source>
        <dbReference type="Proteomes" id="UP000265618"/>
    </source>
</evidence>
<dbReference type="Gene3D" id="3.40.50.300">
    <property type="entry name" value="P-loop containing nucleotide triphosphate hydrolases"/>
    <property type="match status" value="1"/>
</dbReference>
<dbReference type="Pfam" id="PF00271">
    <property type="entry name" value="Helicase_C"/>
    <property type="match status" value="1"/>
</dbReference>
<feature type="region of interest" description="Disordered" evidence="4">
    <location>
        <begin position="106"/>
        <end position="130"/>
    </location>
</feature>
<dbReference type="Pfam" id="PF00176">
    <property type="entry name" value="SNF2-rel_dom"/>
    <property type="match status" value="1"/>
</dbReference>
<feature type="domain" description="Helicase ATP-binding" evidence="5">
    <location>
        <begin position="484"/>
        <end position="669"/>
    </location>
</feature>
<comment type="subcellular location">
    <subcellularLocation>
        <location evidence="1">Nucleus</location>
    </subcellularLocation>
</comment>
<dbReference type="GO" id="GO:0005524">
    <property type="term" value="F:ATP binding"/>
    <property type="evidence" value="ECO:0007669"/>
    <property type="project" value="InterPro"/>
</dbReference>
<dbReference type="OrthoDB" id="5857104at2759"/>
<reference evidence="7 8" key="1">
    <citation type="journal article" date="2018" name="PLoS ONE">
        <title>The draft genome of Kipferlia bialata reveals reductive genome evolution in fornicate parasites.</title>
        <authorList>
            <person name="Tanifuji G."/>
            <person name="Takabayashi S."/>
            <person name="Kume K."/>
            <person name="Takagi M."/>
            <person name="Nakayama T."/>
            <person name="Kamikawa R."/>
            <person name="Inagaki Y."/>
            <person name="Hashimoto T."/>
        </authorList>
    </citation>
    <scope>NUCLEOTIDE SEQUENCE [LARGE SCALE GENOMIC DNA]</scope>
    <source>
        <strain evidence="7">NY0173</strain>
    </source>
</reference>
<feature type="compositionally biased region" description="Basic and acidic residues" evidence="4">
    <location>
        <begin position="1412"/>
        <end position="1432"/>
    </location>
</feature>
<feature type="domain" description="Helicase C-terminal" evidence="6">
    <location>
        <begin position="802"/>
        <end position="961"/>
    </location>
</feature>
<evidence type="ECO:0000256" key="2">
    <source>
        <dbReference type="ARBA" id="ARBA00022801"/>
    </source>
</evidence>
<name>A0A9K3CTA6_9EUKA</name>
<keyword evidence="3" id="KW-0539">Nucleus</keyword>
<keyword evidence="8" id="KW-1185">Reference proteome</keyword>
<dbReference type="InterPro" id="IPR038718">
    <property type="entry name" value="SNF2-like_sf"/>
</dbReference>
<dbReference type="Gene3D" id="3.40.50.10810">
    <property type="entry name" value="Tandem AAA-ATPase domain"/>
    <property type="match status" value="1"/>
</dbReference>
<dbReference type="InterPro" id="IPR000330">
    <property type="entry name" value="SNF2_N"/>
</dbReference>
<dbReference type="PANTHER" id="PTHR45623">
    <property type="entry name" value="CHROMODOMAIN-HELICASE-DNA-BINDING PROTEIN 3-RELATED-RELATED"/>
    <property type="match status" value="1"/>
</dbReference>
<dbReference type="PROSITE" id="PS51194">
    <property type="entry name" value="HELICASE_CTER"/>
    <property type="match status" value="1"/>
</dbReference>
<dbReference type="PANTHER" id="PTHR45623:SF48">
    <property type="entry name" value="SNF2 FAMILY DNA-DEPENDENT ATPASE"/>
    <property type="match status" value="1"/>
</dbReference>
<evidence type="ECO:0000256" key="4">
    <source>
        <dbReference type="SAM" id="MobiDB-lite"/>
    </source>
</evidence>
<dbReference type="Proteomes" id="UP000265618">
    <property type="component" value="Unassembled WGS sequence"/>
</dbReference>
<dbReference type="SUPFAM" id="SSF52540">
    <property type="entry name" value="P-loop containing nucleoside triphosphate hydrolases"/>
    <property type="match status" value="2"/>
</dbReference>
<dbReference type="InterPro" id="IPR049730">
    <property type="entry name" value="SNF2/RAD54-like_C"/>
</dbReference>
<dbReference type="CDD" id="cd18793">
    <property type="entry name" value="SF2_C_SNF"/>
    <property type="match status" value="1"/>
</dbReference>
<dbReference type="GO" id="GO:0005634">
    <property type="term" value="C:nucleus"/>
    <property type="evidence" value="ECO:0007669"/>
    <property type="project" value="UniProtKB-SubCell"/>
</dbReference>
<keyword evidence="2" id="KW-0378">Hydrolase</keyword>
<organism evidence="7 8">
    <name type="scientific">Kipferlia bialata</name>
    <dbReference type="NCBI Taxonomy" id="797122"/>
    <lineage>
        <taxon>Eukaryota</taxon>
        <taxon>Metamonada</taxon>
        <taxon>Carpediemonas-like organisms</taxon>
        <taxon>Kipferlia</taxon>
    </lineage>
</organism>
<dbReference type="SMART" id="SM00490">
    <property type="entry name" value="HELICc"/>
    <property type="match status" value="1"/>
</dbReference>
<dbReference type="InterPro" id="IPR001650">
    <property type="entry name" value="Helicase_C-like"/>
</dbReference>
<feature type="compositionally biased region" description="Basic and acidic residues" evidence="4">
    <location>
        <begin position="1377"/>
        <end position="1403"/>
    </location>
</feature>
<comment type="caution">
    <text evidence="7">The sequence shown here is derived from an EMBL/GenBank/DDBJ whole genome shotgun (WGS) entry which is preliminary data.</text>
</comment>
<proteinExistence type="predicted"/>
<dbReference type="PROSITE" id="PS51192">
    <property type="entry name" value="HELICASE_ATP_BIND_1"/>
    <property type="match status" value="1"/>
</dbReference>
<feature type="compositionally biased region" description="Basic and acidic residues" evidence="4">
    <location>
        <begin position="1306"/>
        <end position="1342"/>
    </location>
</feature>
<feature type="region of interest" description="Disordered" evidence="4">
    <location>
        <begin position="1376"/>
        <end position="1457"/>
    </location>
</feature>